<sequence>QYEELCEMHLNLMKEMEIELVTEDNHNMEDDNIEQFAASISNPVDNVNKEGFNDVVNHSHHENRFRHCGVCGQIGYNARTCNLDSSSKQINNLILESHNRENESRLPLPLPLPIANKNDGDLNLISSVDKDLANNKSCRCGICRQIGHNARTCDAKR</sequence>
<name>A0ACA9MXQ9_9GLOM</name>
<keyword evidence="2" id="KW-1185">Reference proteome</keyword>
<evidence type="ECO:0000313" key="1">
    <source>
        <dbReference type="EMBL" id="CAG8618495.1"/>
    </source>
</evidence>
<proteinExistence type="predicted"/>
<comment type="caution">
    <text evidence="1">The sequence shown here is derived from an EMBL/GenBank/DDBJ whole genome shotgun (WGS) entry which is preliminary data.</text>
</comment>
<reference evidence="1" key="1">
    <citation type="submission" date="2021-06" db="EMBL/GenBank/DDBJ databases">
        <authorList>
            <person name="Kallberg Y."/>
            <person name="Tangrot J."/>
            <person name="Rosling A."/>
        </authorList>
    </citation>
    <scope>NUCLEOTIDE SEQUENCE</scope>
    <source>
        <strain evidence="1">IL203A</strain>
    </source>
</reference>
<organism evidence="1 2">
    <name type="scientific">Dentiscutata heterogama</name>
    <dbReference type="NCBI Taxonomy" id="1316150"/>
    <lineage>
        <taxon>Eukaryota</taxon>
        <taxon>Fungi</taxon>
        <taxon>Fungi incertae sedis</taxon>
        <taxon>Mucoromycota</taxon>
        <taxon>Glomeromycotina</taxon>
        <taxon>Glomeromycetes</taxon>
        <taxon>Diversisporales</taxon>
        <taxon>Gigasporaceae</taxon>
        <taxon>Dentiscutata</taxon>
    </lineage>
</organism>
<protein>
    <submittedName>
        <fullName evidence="1">1914_t:CDS:1</fullName>
    </submittedName>
</protein>
<dbReference type="Proteomes" id="UP000789702">
    <property type="component" value="Unassembled WGS sequence"/>
</dbReference>
<evidence type="ECO:0000313" key="2">
    <source>
        <dbReference type="Proteomes" id="UP000789702"/>
    </source>
</evidence>
<dbReference type="EMBL" id="CAJVPU010011870">
    <property type="protein sequence ID" value="CAG8618495.1"/>
    <property type="molecule type" value="Genomic_DNA"/>
</dbReference>
<gene>
    <name evidence="1" type="ORF">DHETER_LOCUS7918</name>
</gene>
<accession>A0ACA9MXQ9</accession>
<feature type="non-terminal residue" evidence="1">
    <location>
        <position position="1"/>
    </location>
</feature>